<dbReference type="Proteomes" id="UP000538147">
    <property type="component" value="Unassembled WGS sequence"/>
</dbReference>
<dbReference type="PANTHER" id="PTHR30529">
    <property type="entry name" value="CYTOCHROME B561"/>
    <property type="match status" value="1"/>
</dbReference>
<evidence type="ECO:0000256" key="3">
    <source>
        <dbReference type="ARBA" id="ARBA00022448"/>
    </source>
</evidence>
<keyword evidence="8" id="KW-0249">Electron transport</keyword>
<evidence type="ECO:0000259" key="14">
    <source>
        <dbReference type="Pfam" id="PF01292"/>
    </source>
</evidence>
<evidence type="ECO:0000256" key="7">
    <source>
        <dbReference type="ARBA" id="ARBA00022723"/>
    </source>
</evidence>
<comment type="similarity">
    <text evidence="12">Belongs to the cytochrome b561 family.</text>
</comment>
<dbReference type="EMBL" id="JACIIV010000013">
    <property type="protein sequence ID" value="MBB6227844.1"/>
    <property type="molecule type" value="Genomic_DNA"/>
</dbReference>
<dbReference type="AlphaFoldDB" id="A0A841L5G6"/>
<feature type="domain" description="Cytochrome b561 bacterial/Ni-hydrogenase" evidence="14">
    <location>
        <begin position="3"/>
        <end position="180"/>
    </location>
</feature>
<accession>A0A841L5G6</accession>
<proteinExistence type="inferred from homology"/>
<keyword evidence="5" id="KW-0349">Heme</keyword>
<feature type="transmembrane region" description="Helical" evidence="13">
    <location>
        <begin position="147"/>
        <end position="164"/>
    </location>
</feature>
<evidence type="ECO:0000256" key="10">
    <source>
        <dbReference type="ARBA" id="ARBA00023004"/>
    </source>
</evidence>
<keyword evidence="11 13" id="KW-0472">Membrane</keyword>
<comment type="caution">
    <text evidence="15">The sequence shown here is derived from an EMBL/GenBank/DDBJ whole genome shotgun (WGS) entry which is preliminary data.</text>
</comment>
<keyword evidence="4" id="KW-1003">Cell membrane</keyword>
<gene>
    <name evidence="15" type="ORF">FHS79_002025</name>
</gene>
<evidence type="ECO:0000256" key="13">
    <source>
        <dbReference type="SAM" id="Phobius"/>
    </source>
</evidence>
<keyword evidence="16" id="KW-1185">Reference proteome</keyword>
<organism evidence="15 16">
    <name type="scientific">Polymorphobacter multimanifer</name>
    <dbReference type="NCBI Taxonomy" id="1070431"/>
    <lineage>
        <taxon>Bacteria</taxon>
        <taxon>Pseudomonadati</taxon>
        <taxon>Pseudomonadota</taxon>
        <taxon>Alphaproteobacteria</taxon>
        <taxon>Sphingomonadales</taxon>
        <taxon>Sphingosinicellaceae</taxon>
        <taxon>Polymorphobacter</taxon>
    </lineage>
</organism>
<dbReference type="InterPro" id="IPR011577">
    <property type="entry name" value="Cyt_b561_bac/Ni-Hgenase"/>
</dbReference>
<evidence type="ECO:0000313" key="15">
    <source>
        <dbReference type="EMBL" id="MBB6227844.1"/>
    </source>
</evidence>
<keyword evidence="10" id="KW-0408">Iron</keyword>
<keyword evidence="6 13" id="KW-0812">Transmembrane</keyword>
<feature type="transmembrane region" description="Helical" evidence="13">
    <location>
        <begin position="7"/>
        <end position="29"/>
    </location>
</feature>
<keyword evidence="7" id="KW-0479">Metal-binding</keyword>
<dbReference type="GO" id="GO:0009055">
    <property type="term" value="F:electron transfer activity"/>
    <property type="evidence" value="ECO:0007669"/>
    <property type="project" value="InterPro"/>
</dbReference>
<dbReference type="GO" id="GO:0022904">
    <property type="term" value="P:respiratory electron transport chain"/>
    <property type="evidence" value="ECO:0007669"/>
    <property type="project" value="InterPro"/>
</dbReference>
<evidence type="ECO:0000256" key="6">
    <source>
        <dbReference type="ARBA" id="ARBA00022692"/>
    </source>
</evidence>
<dbReference type="GO" id="GO:0020037">
    <property type="term" value="F:heme binding"/>
    <property type="evidence" value="ECO:0007669"/>
    <property type="project" value="TreeGrafter"/>
</dbReference>
<keyword evidence="3" id="KW-0813">Transport</keyword>
<evidence type="ECO:0000256" key="5">
    <source>
        <dbReference type="ARBA" id="ARBA00022617"/>
    </source>
</evidence>
<evidence type="ECO:0000256" key="12">
    <source>
        <dbReference type="ARBA" id="ARBA00037975"/>
    </source>
</evidence>
<comment type="subcellular location">
    <subcellularLocation>
        <location evidence="2">Cell membrane</location>
        <topology evidence="2">Multi-pass membrane protein</topology>
    </subcellularLocation>
</comment>
<evidence type="ECO:0000256" key="4">
    <source>
        <dbReference type="ARBA" id="ARBA00022475"/>
    </source>
</evidence>
<comment type="cofactor">
    <cofactor evidence="1">
        <name>heme b</name>
        <dbReference type="ChEBI" id="CHEBI:60344"/>
    </cofactor>
</comment>
<dbReference type="Pfam" id="PF01292">
    <property type="entry name" value="Ni_hydr_CYTB"/>
    <property type="match status" value="1"/>
</dbReference>
<dbReference type="GO" id="GO:0005886">
    <property type="term" value="C:plasma membrane"/>
    <property type="evidence" value="ECO:0007669"/>
    <property type="project" value="UniProtKB-SubCell"/>
</dbReference>
<evidence type="ECO:0000256" key="2">
    <source>
        <dbReference type="ARBA" id="ARBA00004651"/>
    </source>
</evidence>
<evidence type="ECO:0000313" key="16">
    <source>
        <dbReference type="Proteomes" id="UP000538147"/>
    </source>
</evidence>
<protein>
    <submittedName>
        <fullName evidence="15">Cytochrome b561</fullName>
    </submittedName>
</protein>
<evidence type="ECO:0000256" key="11">
    <source>
        <dbReference type="ARBA" id="ARBA00023136"/>
    </source>
</evidence>
<evidence type="ECO:0000256" key="1">
    <source>
        <dbReference type="ARBA" id="ARBA00001970"/>
    </source>
</evidence>
<dbReference type="InterPro" id="IPR016174">
    <property type="entry name" value="Di-haem_cyt_TM"/>
</dbReference>
<sequence>MSRYSRVAIALHWLIALMMIGNLAGGLLLDTFLDSPDPDMVAIGRTAIGLHKSFGLTVLVLTLARIGWRVANPPPPLPGHMTPAERVLSKLSHYGFYALMLLMPLSGWAFVSTAKVLRPLPWFGLFEVPKLPLPTGIYGLAREGHEVMGWVAIGMIVLHVAAALKHHVLDRDDVLARMLPLVRRRA</sequence>
<dbReference type="GO" id="GO:0046872">
    <property type="term" value="F:metal ion binding"/>
    <property type="evidence" value="ECO:0007669"/>
    <property type="project" value="UniProtKB-KW"/>
</dbReference>
<feature type="transmembrane region" description="Helical" evidence="13">
    <location>
        <begin position="49"/>
        <end position="71"/>
    </location>
</feature>
<dbReference type="InterPro" id="IPR052168">
    <property type="entry name" value="Cytochrome_b561_oxidase"/>
</dbReference>
<name>A0A841L5G6_9SPHN</name>
<dbReference type="SUPFAM" id="SSF81342">
    <property type="entry name" value="Transmembrane di-heme cytochromes"/>
    <property type="match status" value="1"/>
</dbReference>
<dbReference type="RefSeq" id="WP_184199128.1">
    <property type="nucleotide sequence ID" value="NZ_BMOX01000028.1"/>
</dbReference>
<reference evidence="15 16" key="1">
    <citation type="submission" date="2020-08" db="EMBL/GenBank/DDBJ databases">
        <title>Genomic Encyclopedia of Type Strains, Phase IV (KMG-IV): sequencing the most valuable type-strain genomes for metagenomic binning, comparative biology and taxonomic classification.</title>
        <authorList>
            <person name="Goeker M."/>
        </authorList>
    </citation>
    <scope>NUCLEOTIDE SEQUENCE [LARGE SCALE GENOMIC DNA]</scope>
    <source>
        <strain evidence="15 16">DSM 102189</strain>
    </source>
</reference>
<keyword evidence="9 13" id="KW-1133">Transmembrane helix</keyword>
<dbReference type="Gene3D" id="1.20.950.20">
    <property type="entry name" value="Transmembrane di-heme cytochromes, Chain C"/>
    <property type="match status" value="1"/>
</dbReference>
<feature type="transmembrane region" description="Helical" evidence="13">
    <location>
        <begin position="91"/>
        <end position="111"/>
    </location>
</feature>
<evidence type="ECO:0000256" key="8">
    <source>
        <dbReference type="ARBA" id="ARBA00022982"/>
    </source>
</evidence>
<evidence type="ECO:0000256" key="9">
    <source>
        <dbReference type="ARBA" id="ARBA00022989"/>
    </source>
</evidence>
<dbReference type="PANTHER" id="PTHR30529:SF1">
    <property type="entry name" value="CYTOCHROME B561 HOMOLOG 2"/>
    <property type="match status" value="1"/>
</dbReference>